<accession>A0A7K3LNR9</accession>
<sequence length="272" mass="29169">MRDRSGRPVADTSPVAETVPFRYAAVGDSFTEGVGDPRPNGQMRGWADLVAEGIANTLRTPIGYANVAIRGRLLDPIVDDQLPTVLNLDPPPTLVTFNGGGNDMLRPNFDVGTLGERTEEAIGACAAAGVRLVLLSGPDPSSRLPFGSAVGVRGAQYTAVLADLAQRHDVTFVDLFNTTALAHPGYWSSDRIHLNPQGHRRVAAEVLATVLEVTSDVTHPPAEASPRPWDAVTFGCNHLLPWVIRHARGRSSGDLIEPKHDDWEVIGPATLR</sequence>
<keyword evidence="2" id="KW-0378">Hydrolase</keyword>
<dbReference type="InterPro" id="IPR036514">
    <property type="entry name" value="SGNH_hydro_sf"/>
</dbReference>
<comment type="caution">
    <text evidence="2">The sequence shown here is derived from an EMBL/GenBank/DDBJ whole genome shotgun (WGS) entry which is preliminary data.</text>
</comment>
<dbReference type="CDD" id="cd01832">
    <property type="entry name" value="SGNH_hydrolase_like_1"/>
    <property type="match status" value="1"/>
</dbReference>
<dbReference type="GO" id="GO:0016787">
    <property type="term" value="F:hydrolase activity"/>
    <property type="evidence" value="ECO:0007669"/>
    <property type="project" value="UniProtKB-KW"/>
</dbReference>
<dbReference type="Gene3D" id="3.40.50.1110">
    <property type="entry name" value="SGNH hydrolase"/>
    <property type="match status" value="1"/>
</dbReference>
<dbReference type="Proteomes" id="UP000466307">
    <property type="component" value="Unassembled WGS sequence"/>
</dbReference>
<dbReference type="PANTHER" id="PTHR43784:SF2">
    <property type="entry name" value="GDSL-LIKE LIPASE_ACYLHYDROLASE, PUTATIVE (AFU_ORTHOLOGUE AFUA_2G00820)-RELATED"/>
    <property type="match status" value="1"/>
</dbReference>
<protein>
    <submittedName>
        <fullName evidence="2">SGNH/GDSL hydrolase family protein</fullName>
    </submittedName>
</protein>
<evidence type="ECO:0000313" key="2">
    <source>
        <dbReference type="EMBL" id="NDK89197.1"/>
    </source>
</evidence>
<dbReference type="AlphaFoldDB" id="A0A7K3LNR9"/>
<dbReference type="EMBL" id="JAADZU010000014">
    <property type="protein sequence ID" value="NDK89197.1"/>
    <property type="molecule type" value="Genomic_DNA"/>
</dbReference>
<dbReference type="InterPro" id="IPR013830">
    <property type="entry name" value="SGNH_hydro"/>
</dbReference>
<dbReference type="RefSeq" id="WP_083534456.1">
    <property type="nucleotide sequence ID" value="NZ_JAADZU010000014.1"/>
</dbReference>
<keyword evidence="3" id="KW-1185">Reference proteome</keyword>
<evidence type="ECO:0000313" key="3">
    <source>
        <dbReference type="Proteomes" id="UP000466307"/>
    </source>
</evidence>
<dbReference type="SUPFAM" id="SSF52266">
    <property type="entry name" value="SGNH hydrolase"/>
    <property type="match status" value="1"/>
</dbReference>
<dbReference type="PANTHER" id="PTHR43784">
    <property type="entry name" value="GDSL-LIKE LIPASE/ACYLHYDROLASE, PUTATIVE (AFU_ORTHOLOGUE AFUA_2G00820)-RELATED"/>
    <property type="match status" value="1"/>
</dbReference>
<evidence type="ECO:0000259" key="1">
    <source>
        <dbReference type="Pfam" id="PF13472"/>
    </source>
</evidence>
<dbReference type="InterPro" id="IPR053140">
    <property type="entry name" value="GDSL_Rv0518-like"/>
</dbReference>
<name>A0A7K3LNR9_9ACTN</name>
<dbReference type="Pfam" id="PF13472">
    <property type="entry name" value="Lipase_GDSL_2"/>
    <property type="match status" value="1"/>
</dbReference>
<gene>
    <name evidence="2" type="ORF">GYA93_06310</name>
</gene>
<proteinExistence type="predicted"/>
<feature type="domain" description="SGNH hydrolase-type esterase" evidence="1">
    <location>
        <begin position="25"/>
        <end position="201"/>
    </location>
</feature>
<reference evidence="2 3" key="1">
    <citation type="submission" date="2020-01" db="EMBL/GenBank/DDBJ databases">
        <title>Investigation of new actinobacteria for the biodesulphurisation of diesel fuel.</title>
        <authorList>
            <person name="Athi Narayanan S.M."/>
        </authorList>
    </citation>
    <scope>NUCLEOTIDE SEQUENCE [LARGE SCALE GENOMIC DNA]</scope>
    <source>
        <strain evidence="2 3">213E</strain>
    </source>
</reference>
<organism evidence="2 3">
    <name type="scientific">Gordonia desulfuricans</name>
    <dbReference type="NCBI Taxonomy" id="89051"/>
    <lineage>
        <taxon>Bacteria</taxon>
        <taxon>Bacillati</taxon>
        <taxon>Actinomycetota</taxon>
        <taxon>Actinomycetes</taxon>
        <taxon>Mycobacteriales</taxon>
        <taxon>Gordoniaceae</taxon>
        <taxon>Gordonia</taxon>
    </lineage>
</organism>